<dbReference type="Proteomes" id="UP001550628">
    <property type="component" value="Unassembled WGS sequence"/>
</dbReference>
<dbReference type="InterPro" id="IPR016187">
    <property type="entry name" value="CTDL_fold"/>
</dbReference>
<dbReference type="InterPro" id="IPR051043">
    <property type="entry name" value="Sulfatase_Mod_Factor_Kinase"/>
</dbReference>
<evidence type="ECO:0000313" key="2">
    <source>
        <dbReference type="EMBL" id="MEU1955668.1"/>
    </source>
</evidence>
<feature type="domain" description="Sulfatase-modifying factor enzyme-like" evidence="1">
    <location>
        <begin position="326"/>
        <end position="570"/>
    </location>
</feature>
<evidence type="ECO:0000313" key="3">
    <source>
        <dbReference type="Proteomes" id="UP001550628"/>
    </source>
</evidence>
<evidence type="ECO:0000259" key="1">
    <source>
        <dbReference type="Pfam" id="PF03781"/>
    </source>
</evidence>
<gene>
    <name evidence="2" type="ORF">ABZ510_27905</name>
</gene>
<sequence length="587" mass="64013">MAHHTSVNLRAAIVACPSLRHLPGTNIDVAAATELAANLQSGFDAAVTMLSSRHLTSPKATLNAVVRALEGPADILMLAMASHVVRFARRNNDIWSFALPASLPGRPSSMVRFGDLMFRLAEACGNRPLLLCLDADLAPTGNISATGIVAELMSKWPPHIDTKPAILAATRPTTVGGAAHAIERMCADIASGGTSASVDKLAADAAYFLTSLGIDVCTSQSGECTEISPRRGIGVLPAYIREDLFAADSGCRLDAAAELAHLAAGGNQLASQELMRLASRDREHKVRAYAHTLMHRTIQPNAATFAERRLVPSAVQREAITGRFIPELLPHPGGRIPIGLDFPHGEPGDRPRHFIELPPFRLSRTPVTDRQYLSFVLDDNGPIPDHWETDTSIWKDNVDRPVVMVSYHDALRYCAWLTDRLHNTGQLNADDVITLPSEVEWEAAASNGQGEHYPWGDQADPACCNIRVTAVNQPTTVRMYSPQGDSLCGCADLVGNVWEWTRSLWGPSYRKPRFAYPYNPFDGREDSGHFNMRRVVRGGAFYYATDCADSHTRNRMMPARRHPGGGFRVAAIGGRREQRPSKTALGR</sequence>
<dbReference type="InterPro" id="IPR005532">
    <property type="entry name" value="SUMF_dom"/>
</dbReference>
<name>A0ABV2WXU1_9NOCA</name>
<organism evidence="2 3">
    <name type="scientific">Nocardia rhamnosiphila</name>
    <dbReference type="NCBI Taxonomy" id="426716"/>
    <lineage>
        <taxon>Bacteria</taxon>
        <taxon>Bacillati</taxon>
        <taxon>Actinomycetota</taxon>
        <taxon>Actinomycetes</taxon>
        <taxon>Mycobacteriales</taxon>
        <taxon>Nocardiaceae</taxon>
        <taxon>Nocardia</taxon>
    </lineage>
</organism>
<keyword evidence="3" id="KW-1185">Reference proteome</keyword>
<accession>A0ABV2WXU1</accession>
<dbReference type="EMBL" id="JBEYBF010000026">
    <property type="protein sequence ID" value="MEU1955668.1"/>
    <property type="molecule type" value="Genomic_DNA"/>
</dbReference>
<dbReference type="PANTHER" id="PTHR23150:SF19">
    <property type="entry name" value="FORMYLGLYCINE-GENERATING ENZYME"/>
    <property type="match status" value="1"/>
</dbReference>
<proteinExistence type="predicted"/>
<dbReference type="PANTHER" id="PTHR23150">
    <property type="entry name" value="SULFATASE MODIFYING FACTOR 1, 2"/>
    <property type="match status" value="1"/>
</dbReference>
<dbReference type="InterPro" id="IPR042095">
    <property type="entry name" value="SUMF_sf"/>
</dbReference>
<dbReference type="RefSeq" id="WP_356959689.1">
    <property type="nucleotide sequence ID" value="NZ_JBEYBD010000033.1"/>
</dbReference>
<protein>
    <submittedName>
        <fullName evidence="2">SUMF1/EgtB/PvdO family nonheme iron enzyme</fullName>
    </submittedName>
</protein>
<dbReference type="SUPFAM" id="SSF56436">
    <property type="entry name" value="C-type lectin-like"/>
    <property type="match status" value="1"/>
</dbReference>
<dbReference type="Gene3D" id="3.90.1580.10">
    <property type="entry name" value="paralog of FGE (formylglycine-generating enzyme)"/>
    <property type="match status" value="1"/>
</dbReference>
<dbReference type="Pfam" id="PF03781">
    <property type="entry name" value="FGE-sulfatase"/>
    <property type="match status" value="1"/>
</dbReference>
<comment type="caution">
    <text evidence="2">The sequence shown here is derived from an EMBL/GenBank/DDBJ whole genome shotgun (WGS) entry which is preliminary data.</text>
</comment>
<reference evidence="2 3" key="1">
    <citation type="submission" date="2024-06" db="EMBL/GenBank/DDBJ databases">
        <title>The Natural Products Discovery Center: Release of the First 8490 Sequenced Strains for Exploring Actinobacteria Biosynthetic Diversity.</title>
        <authorList>
            <person name="Kalkreuter E."/>
            <person name="Kautsar S.A."/>
            <person name="Yang D."/>
            <person name="Bader C.D."/>
            <person name="Teijaro C.N."/>
            <person name="Fluegel L."/>
            <person name="Davis C.M."/>
            <person name="Simpson J.R."/>
            <person name="Lauterbach L."/>
            <person name="Steele A.D."/>
            <person name="Gui C."/>
            <person name="Meng S."/>
            <person name="Li G."/>
            <person name="Viehrig K."/>
            <person name="Ye F."/>
            <person name="Su P."/>
            <person name="Kiefer A.F."/>
            <person name="Nichols A."/>
            <person name="Cepeda A.J."/>
            <person name="Yan W."/>
            <person name="Fan B."/>
            <person name="Jiang Y."/>
            <person name="Adhikari A."/>
            <person name="Zheng C.-J."/>
            <person name="Schuster L."/>
            <person name="Cowan T.M."/>
            <person name="Smanski M.J."/>
            <person name="Chevrette M.G."/>
            <person name="De Carvalho L.P.S."/>
            <person name="Shen B."/>
        </authorList>
    </citation>
    <scope>NUCLEOTIDE SEQUENCE [LARGE SCALE GENOMIC DNA]</scope>
    <source>
        <strain evidence="2 3">NPDC019708</strain>
    </source>
</reference>